<proteinExistence type="predicted"/>
<dbReference type="EMBL" id="CM039431">
    <property type="protein sequence ID" value="KAI4338079.1"/>
    <property type="molecule type" value="Genomic_DNA"/>
</dbReference>
<comment type="caution">
    <text evidence="1">The sequence shown here is derived from an EMBL/GenBank/DDBJ whole genome shotgun (WGS) entry which is preliminary data.</text>
</comment>
<evidence type="ECO:0000313" key="1">
    <source>
        <dbReference type="EMBL" id="KAI4338079.1"/>
    </source>
</evidence>
<keyword evidence="2" id="KW-1185">Reference proteome</keyword>
<reference evidence="1 2" key="1">
    <citation type="journal article" date="2022" name="DNA Res.">
        <title>Chromosomal-level genome assembly of the orchid tree Bauhinia variegata (Leguminosae; Cercidoideae) supports the allotetraploid origin hypothesis of Bauhinia.</title>
        <authorList>
            <person name="Zhong Y."/>
            <person name="Chen Y."/>
            <person name="Zheng D."/>
            <person name="Pang J."/>
            <person name="Liu Y."/>
            <person name="Luo S."/>
            <person name="Meng S."/>
            <person name="Qian L."/>
            <person name="Wei D."/>
            <person name="Dai S."/>
            <person name="Zhou R."/>
        </authorList>
    </citation>
    <scope>NUCLEOTIDE SEQUENCE [LARGE SCALE GENOMIC DNA]</scope>
    <source>
        <strain evidence="1">BV-YZ2020</strain>
    </source>
</reference>
<dbReference type="Proteomes" id="UP000828941">
    <property type="component" value="Chromosome 6"/>
</dbReference>
<organism evidence="1 2">
    <name type="scientific">Bauhinia variegata</name>
    <name type="common">Purple orchid tree</name>
    <name type="synonym">Phanera variegata</name>
    <dbReference type="NCBI Taxonomy" id="167791"/>
    <lineage>
        <taxon>Eukaryota</taxon>
        <taxon>Viridiplantae</taxon>
        <taxon>Streptophyta</taxon>
        <taxon>Embryophyta</taxon>
        <taxon>Tracheophyta</taxon>
        <taxon>Spermatophyta</taxon>
        <taxon>Magnoliopsida</taxon>
        <taxon>eudicotyledons</taxon>
        <taxon>Gunneridae</taxon>
        <taxon>Pentapetalae</taxon>
        <taxon>rosids</taxon>
        <taxon>fabids</taxon>
        <taxon>Fabales</taxon>
        <taxon>Fabaceae</taxon>
        <taxon>Cercidoideae</taxon>
        <taxon>Cercideae</taxon>
        <taxon>Bauhiniinae</taxon>
        <taxon>Bauhinia</taxon>
    </lineage>
</organism>
<evidence type="ECO:0000313" key="2">
    <source>
        <dbReference type="Proteomes" id="UP000828941"/>
    </source>
</evidence>
<accession>A0ACB9NRK8</accession>
<protein>
    <submittedName>
        <fullName evidence="1">Uncharacterized protein</fullName>
    </submittedName>
</protein>
<sequence length="626" mass="70250">MLLKRTFALTTFRYYTSATVFHTPLHLLELLQLSIDHRSQKFTQQCHAQILVQGFEQNAFLTTRLVSAYATSGTLTRSRLVFDSIEDKNVYLWNSMINGYVKNHAYQAAFGLFYEMCLSNILPDDYTLATLSKVFGELEDLISGKSIHGKSIKIGFISDIVVANSVMSMYCKCGELRETQKLFDEMPYKNVSSWNVIIAGYAAKGDRISKSGLWQLFRKMQADGFKPDAFTVATLLPVCYNDDGELDYGRELHCYLVKNGLDLKMGADVHMGSSLIDMYSRSNKAILSRRVFEQMKCRNIYVWTAMINGYVRNGAPDEALALLHEMQLKAGMKPNKVSLVSVLPACSSLAGLIGGKQIHGYAIRMEMNHDVSLCNSLIDMYAKCGSLDYARRVFDGSSSFIDAISWSSMISAYGLHGRGEDAVIMYYKMLQQGTKPDMITVVGVLSACSKSGLVDEGLNIYDSLMTKYEMKPTVEVCACVVDMLGRADQLDQALEFIRRMSLDPGPSVWGALFNASVMHGNSSTRDLAYRYLLELEPENPSNYISLSNLYASYKRWDVVREVRTMMQERGLRKVPGCSWITLNGKTHSFYVADKAHHSSSLIYGMLDDLIPIMKGDESCLDIDILT</sequence>
<name>A0ACB9NRK8_BAUVA</name>
<gene>
    <name evidence="1" type="ORF">L6164_016431</name>
</gene>